<name>A0ABZ0TDD5_9SPHI</name>
<dbReference type="EMBL" id="CP139558">
    <property type="protein sequence ID" value="WPU91226.1"/>
    <property type="molecule type" value="Genomic_DNA"/>
</dbReference>
<evidence type="ECO:0000313" key="2">
    <source>
        <dbReference type="Proteomes" id="UP001324380"/>
    </source>
</evidence>
<dbReference type="RefSeq" id="WP_321560393.1">
    <property type="nucleotide sequence ID" value="NZ_CP139558.1"/>
</dbReference>
<dbReference type="InterPro" id="IPR032675">
    <property type="entry name" value="LRR_dom_sf"/>
</dbReference>
<gene>
    <name evidence="1" type="ORF">SNE25_18065</name>
</gene>
<keyword evidence="2" id="KW-1185">Reference proteome</keyword>
<sequence length="349" mass="40460">MSIRTIREIGGQYEISTGVSKNDLERLSSNPKTKSIQIADPLTNKEIMLLETIIFSKRPDILFRVYGHYGKTCDLTFIKQLPSLRKISADCLMEAKGIESVTKLKNLDVLGLGIFNLDNFDFLEYIDPKIKELYLHQTKSKKPKIDIIGKFSNLEFLYLEGQQKGIEVIQHLHKLKKIILRSISTNNVDYLIGLQDLWSVDIKIGGIKNFDGLLTLPKLKYLELWQIRDLKDLSFVSELTTLQNLFIQSLKQVQRLPSFSKLTSLKRIYLENLKELTDLSTLKTAPALEEFIYVLAQNQEPENLIPVLENQSLKRIFCKFGSDKKNDRFDKLVTSYKKEQYDYSEFEYI</sequence>
<organism evidence="1 2">
    <name type="scientific">Mucilaginibacter sabulilitoris</name>
    <dbReference type="NCBI Taxonomy" id="1173583"/>
    <lineage>
        <taxon>Bacteria</taxon>
        <taxon>Pseudomonadati</taxon>
        <taxon>Bacteroidota</taxon>
        <taxon>Sphingobacteriia</taxon>
        <taxon>Sphingobacteriales</taxon>
        <taxon>Sphingobacteriaceae</taxon>
        <taxon>Mucilaginibacter</taxon>
    </lineage>
</organism>
<evidence type="ECO:0000313" key="1">
    <source>
        <dbReference type="EMBL" id="WPU91226.1"/>
    </source>
</evidence>
<proteinExistence type="predicted"/>
<reference evidence="1 2" key="1">
    <citation type="submission" date="2023-11" db="EMBL/GenBank/DDBJ databases">
        <title>Analysis of the Genomes of Mucilaginibacter gossypii cycad 4 and M. sabulilitoris SNA2: microbes with the potential for plant growth promotion.</title>
        <authorList>
            <person name="Hirsch A.M."/>
            <person name="Humm E."/>
            <person name="Rubbi M."/>
            <person name="Del Vecchio G."/>
            <person name="Ha S.M."/>
            <person name="Pellegrini M."/>
            <person name="Gunsalus R.P."/>
        </authorList>
    </citation>
    <scope>NUCLEOTIDE SEQUENCE [LARGE SCALE GENOMIC DNA]</scope>
    <source>
        <strain evidence="1 2">SNA2</strain>
    </source>
</reference>
<protein>
    <recommendedName>
        <fullName evidence="3">Leucine-rich repeat domain-containing protein</fullName>
    </recommendedName>
</protein>
<evidence type="ECO:0008006" key="3">
    <source>
        <dbReference type="Google" id="ProtNLM"/>
    </source>
</evidence>
<dbReference type="Proteomes" id="UP001324380">
    <property type="component" value="Chromosome"/>
</dbReference>
<dbReference type="SUPFAM" id="SSF52058">
    <property type="entry name" value="L domain-like"/>
    <property type="match status" value="1"/>
</dbReference>
<accession>A0ABZ0TDD5</accession>
<dbReference type="Gene3D" id="3.80.10.10">
    <property type="entry name" value="Ribonuclease Inhibitor"/>
    <property type="match status" value="2"/>
</dbReference>